<organism evidence="5 6">
    <name type="scientific">Trichobilharzia regenti</name>
    <name type="common">Nasal bird schistosome</name>
    <dbReference type="NCBI Taxonomy" id="157069"/>
    <lineage>
        <taxon>Eukaryota</taxon>
        <taxon>Metazoa</taxon>
        <taxon>Spiralia</taxon>
        <taxon>Lophotrochozoa</taxon>
        <taxon>Platyhelminthes</taxon>
        <taxon>Trematoda</taxon>
        <taxon>Digenea</taxon>
        <taxon>Strigeidida</taxon>
        <taxon>Schistosomatoidea</taxon>
        <taxon>Schistosomatidae</taxon>
        <taxon>Trichobilharzia</taxon>
    </lineage>
</organism>
<feature type="domain" description="MD-2-related lipid-recognition" evidence="4">
    <location>
        <begin position="21"/>
        <end position="147"/>
    </location>
</feature>
<dbReference type="FunFam" id="2.60.40.770:FF:000001">
    <property type="entry name" value="NPC intracellular cholesterol transporter 2"/>
    <property type="match status" value="1"/>
</dbReference>
<dbReference type="Pfam" id="PF02221">
    <property type="entry name" value="E1_DerP2_DerF2"/>
    <property type="match status" value="1"/>
</dbReference>
<dbReference type="InterPro" id="IPR014756">
    <property type="entry name" value="Ig_E-set"/>
</dbReference>
<evidence type="ECO:0000313" key="6">
    <source>
        <dbReference type="WBParaSite" id="TREG1_29890.3"/>
    </source>
</evidence>
<reference evidence="6" key="2">
    <citation type="submission" date="2023-11" db="UniProtKB">
        <authorList>
            <consortium name="WormBaseParasite"/>
        </authorList>
    </citation>
    <scope>IDENTIFICATION</scope>
</reference>
<accession>A0AA85JMJ4</accession>
<dbReference type="PANTHER" id="PTHR11306">
    <property type="entry name" value="NIEMANN PICK TYPE C2 PROTEIN NPC2-RELATED"/>
    <property type="match status" value="1"/>
</dbReference>
<evidence type="ECO:0000256" key="2">
    <source>
        <dbReference type="ARBA" id="ARBA00006370"/>
    </source>
</evidence>
<name>A0AA85JMJ4_TRIRE</name>
<keyword evidence="5" id="KW-1185">Reference proteome</keyword>
<evidence type="ECO:0000259" key="4">
    <source>
        <dbReference type="SMART" id="SM00737"/>
    </source>
</evidence>
<evidence type="ECO:0000313" key="5">
    <source>
        <dbReference type="Proteomes" id="UP000050795"/>
    </source>
</evidence>
<dbReference type="PANTHER" id="PTHR11306:SF68">
    <property type="entry name" value="NPC INTRACELLULAR CHOLESTEROL TRANSPORTER 2"/>
    <property type="match status" value="1"/>
</dbReference>
<dbReference type="GO" id="GO:0005576">
    <property type="term" value="C:extracellular region"/>
    <property type="evidence" value="ECO:0007669"/>
    <property type="project" value="UniProtKB-SubCell"/>
</dbReference>
<sequence>MNLLSSRHNINVVTVSRRSQISYSDKSGSKIGSLISLTVTPCDKTPCALYKGHNSTITIEFNTSETVKNGRISVHGVLAHVPVPFPLDNSDLCQFVSPTCPLINSIPKYTHTYTMFVKTSYPSISLVVRWELKNSSDEDIVCVEFPAQLI</sequence>
<dbReference type="Gene3D" id="2.60.40.770">
    <property type="match status" value="1"/>
</dbReference>
<keyword evidence="3" id="KW-0964">Secreted</keyword>
<comment type="similarity">
    <text evidence="2">Belongs to the NPC2 family.</text>
</comment>
<dbReference type="GO" id="GO:0015918">
    <property type="term" value="P:sterol transport"/>
    <property type="evidence" value="ECO:0007669"/>
    <property type="project" value="InterPro"/>
</dbReference>
<reference evidence="5" key="1">
    <citation type="submission" date="2022-06" db="EMBL/GenBank/DDBJ databases">
        <authorList>
            <person name="Berger JAMES D."/>
            <person name="Berger JAMES D."/>
        </authorList>
    </citation>
    <scope>NUCLEOTIDE SEQUENCE [LARGE SCALE GENOMIC DNA]</scope>
</reference>
<dbReference type="InterPro" id="IPR003172">
    <property type="entry name" value="ML_dom"/>
</dbReference>
<dbReference type="SUPFAM" id="SSF81296">
    <property type="entry name" value="E set domains"/>
    <property type="match status" value="1"/>
</dbReference>
<dbReference type="WBParaSite" id="TREG1_29890.3">
    <property type="protein sequence ID" value="TREG1_29890.3"/>
    <property type="gene ID" value="TREG1_29890"/>
</dbReference>
<protein>
    <recommendedName>
        <fullName evidence="4">MD-2-related lipid-recognition domain-containing protein</fullName>
    </recommendedName>
</protein>
<dbReference type="InterPro" id="IPR039670">
    <property type="entry name" value="NPC2-like"/>
</dbReference>
<dbReference type="GO" id="GO:0032934">
    <property type="term" value="F:sterol binding"/>
    <property type="evidence" value="ECO:0007669"/>
    <property type="project" value="InterPro"/>
</dbReference>
<evidence type="ECO:0000256" key="3">
    <source>
        <dbReference type="ARBA" id="ARBA00022525"/>
    </source>
</evidence>
<dbReference type="SMART" id="SM00737">
    <property type="entry name" value="ML"/>
    <property type="match status" value="1"/>
</dbReference>
<comment type="subcellular location">
    <subcellularLocation>
        <location evidence="1">Secreted</location>
    </subcellularLocation>
</comment>
<dbReference type="AlphaFoldDB" id="A0AA85JMJ4"/>
<dbReference type="Proteomes" id="UP000050795">
    <property type="component" value="Unassembled WGS sequence"/>
</dbReference>
<evidence type="ECO:0000256" key="1">
    <source>
        <dbReference type="ARBA" id="ARBA00004613"/>
    </source>
</evidence>
<proteinExistence type="inferred from homology"/>